<dbReference type="PROSITE" id="PS51257">
    <property type="entry name" value="PROKAR_LIPOPROTEIN"/>
    <property type="match status" value="1"/>
</dbReference>
<proteinExistence type="predicted"/>
<sequence>MKFKSFLFVLLSLLLFSCSKYSPRFERSFLSVLSDLEEISSAESAKVGYTKRYFSGETQHFLVVTLSNSMNLPENETELKKLGMKAMKFVFENIDNETIYDGYEVVFENQKGNLITQTFKSRFVYSYEEIEQ</sequence>
<protein>
    <submittedName>
        <fullName evidence="1">Uncharacterized protein</fullName>
    </submittedName>
</protein>
<dbReference type="Proteomes" id="UP000468443">
    <property type="component" value="Unassembled WGS sequence"/>
</dbReference>
<keyword evidence="2" id="KW-1185">Reference proteome</keyword>
<evidence type="ECO:0000313" key="1">
    <source>
        <dbReference type="EMBL" id="NER11786.1"/>
    </source>
</evidence>
<name>A0A6P0UNA3_9FLAO</name>
<reference evidence="1 2" key="1">
    <citation type="submission" date="2020-01" db="EMBL/GenBank/DDBJ databases">
        <title>Muriicola jejuensis KCTC 22299.</title>
        <authorList>
            <person name="Wang G."/>
        </authorList>
    </citation>
    <scope>NUCLEOTIDE SEQUENCE [LARGE SCALE GENOMIC DNA]</scope>
    <source>
        <strain evidence="1 2">KCTC 22299</strain>
    </source>
</reference>
<comment type="caution">
    <text evidence="1">The sequence shown here is derived from an EMBL/GenBank/DDBJ whole genome shotgun (WGS) entry which is preliminary data.</text>
</comment>
<dbReference type="EMBL" id="JAABOP010000012">
    <property type="protein sequence ID" value="NER11786.1"/>
    <property type="molecule type" value="Genomic_DNA"/>
</dbReference>
<evidence type="ECO:0000313" key="2">
    <source>
        <dbReference type="Proteomes" id="UP000468443"/>
    </source>
</evidence>
<dbReference type="AlphaFoldDB" id="A0A6P0UNA3"/>
<dbReference type="RefSeq" id="WP_163694241.1">
    <property type="nucleotide sequence ID" value="NZ_FXTW01000010.1"/>
</dbReference>
<accession>A0A6P0UNA3</accession>
<organism evidence="1 2">
    <name type="scientific">Muriicola jejuensis</name>
    <dbReference type="NCBI Taxonomy" id="504488"/>
    <lineage>
        <taxon>Bacteria</taxon>
        <taxon>Pseudomonadati</taxon>
        <taxon>Bacteroidota</taxon>
        <taxon>Flavobacteriia</taxon>
        <taxon>Flavobacteriales</taxon>
        <taxon>Flavobacteriaceae</taxon>
        <taxon>Muriicola</taxon>
    </lineage>
</organism>
<gene>
    <name evidence="1" type="ORF">GWK09_14765</name>
</gene>